<evidence type="ECO:0000313" key="3">
    <source>
        <dbReference type="Proteomes" id="UP001595937"/>
    </source>
</evidence>
<sequence>MADSLTAPLTRRRLLLAGALGLAAATSVATIAPASAADEEWTEEFMTRPETREGFLVDDMDDWQVDNARFIIAVCKGHGLGESAAVITLITAIVESWLYNYDPAVDADSGGLFQQRPSMGWGTAAEVRHKKKAVDAFLGLSEHSQNAGLTQLVADPESWDPGTAAQTVQSSAFPDRYAEQVANARLLWQRHAADVDAFTD</sequence>
<proteinExistence type="predicted"/>
<accession>A0ABW0FB35</accession>
<reference evidence="3" key="1">
    <citation type="journal article" date="2019" name="Int. J. Syst. Evol. Microbiol.">
        <title>The Global Catalogue of Microorganisms (GCM) 10K type strain sequencing project: providing services to taxonomists for standard genome sequencing and annotation.</title>
        <authorList>
            <consortium name="The Broad Institute Genomics Platform"/>
            <consortium name="The Broad Institute Genome Sequencing Center for Infectious Disease"/>
            <person name="Wu L."/>
            <person name="Ma J."/>
        </authorList>
    </citation>
    <scope>NUCLEOTIDE SEQUENCE [LARGE SCALE GENOMIC DNA]</scope>
    <source>
        <strain evidence="3">CGMCC 1.16455</strain>
    </source>
</reference>
<dbReference type="InterPro" id="IPR006311">
    <property type="entry name" value="TAT_signal"/>
</dbReference>
<dbReference type="RefSeq" id="WP_343922275.1">
    <property type="nucleotide sequence ID" value="NZ_BAAAIR010000007.1"/>
</dbReference>
<organism evidence="2 3">
    <name type="scientific">Brachybacterium tyrofermentans</name>
    <dbReference type="NCBI Taxonomy" id="47848"/>
    <lineage>
        <taxon>Bacteria</taxon>
        <taxon>Bacillati</taxon>
        <taxon>Actinomycetota</taxon>
        <taxon>Actinomycetes</taxon>
        <taxon>Micrococcales</taxon>
        <taxon>Dermabacteraceae</taxon>
        <taxon>Brachybacterium</taxon>
    </lineage>
</organism>
<evidence type="ECO:0000256" key="1">
    <source>
        <dbReference type="SAM" id="SignalP"/>
    </source>
</evidence>
<feature type="signal peptide" evidence="1">
    <location>
        <begin position="1"/>
        <end position="36"/>
    </location>
</feature>
<comment type="caution">
    <text evidence="2">The sequence shown here is derived from an EMBL/GenBank/DDBJ whole genome shotgun (WGS) entry which is preliminary data.</text>
</comment>
<dbReference type="EMBL" id="JBHSLN010000004">
    <property type="protein sequence ID" value="MFC5296171.1"/>
    <property type="molecule type" value="Genomic_DNA"/>
</dbReference>
<evidence type="ECO:0000313" key="2">
    <source>
        <dbReference type="EMBL" id="MFC5296171.1"/>
    </source>
</evidence>
<keyword evidence="1" id="KW-0732">Signal</keyword>
<dbReference type="GeneID" id="303296047"/>
<keyword evidence="3" id="KW-1185">Reference proteome</keyword>
<feature type="chain" id="PRO_5047382209" evidence="1">
    <location>
        <begin position="37"/>
        <end position="200"/>
    </location>
</feature>
<protein>
    <submittedName>
        <fullName evidence="2">Uncharacterized protein</fullName>
    </submittedName>
</protein>
<name>A0ABW0FB35_9MICO</name>
<gene>
    <name evidence="2" type="ORF">ACFPK8_01455</name>
</gene>
<dbReference type="PROSITE" id="PS51318">
    <property type="entry name" value="TAT"/>
    <property type="match status" value="1"/>
</dbReference>
<dbReference type="Proteomes" id="UP001595937">
    <property type="component" value="Unassembled WGS sequence"/>
</dbReference>